<feature type="region of interest" description="Disordered" evidence="1">
    <location>
        <begin position="112"/>
        <end position="154"/>
    </location>
</feature>
<dbReference type="OrthoDB" id="2153847at2759"/>
<evidence type="ECO:0000313" key="4">
    <source>
        <dbReference type="Proteomes" id="UP001056012"/>
    </source>
</evidence>
<accession>A0A9Q8ZGB6</accession>
<organism evidence="3 4">
    <name type="scientific">Curvularia clavata</name>
    <dbReference type="NCBI Taxonomy" id="95742"/>
    <lineage>
        <taxon>Eukaryota</taxon>
        <taxon>Fungi</taxon>
        <taxon>Dikarya</taxon>
        <taxon>Ascomycota</taxon>
        <taxon>Pezizomycotina</taxon>
        <taxon>Dothideomycetes</taxon>
        <taxon>Pleosporomycetidae</taxon>
        <taxon>Pleosporales</taxon>
        <taxon>Pleosporineae</taxon>
        <taxon>Pleosporaceae</taxon>
        <taxon>Curvularia</taxon>
    </lineage>
</organism>
<dbReference type="AlphaFoldDB" id="A0A9Q8ZGB6"/>
<evidence type="ECO:0000313" key="3">
    <source>
        <dbReference type="EMBL" id="USP81571.1"/>
    </source>
</evidence>
<dbReference type="Proteomes" id="UP001056012">
    <property type="component" value="Chromosome 7"/>
</dbReference>
<feature type="chain" id="PRO_5040149193" evidence="2">
    <location>
        <begin position="22"/>
        <end position="154"/>
    </location>
</feature>
<name>A0A9Q8ZGB6_CURCL</name>
<keyword evidence="4" id="KW-1185">Reference proteome</keyword>
<feature type="signal peptide" evidence="2">
    <location>
        <begin position="1"/>
        <end position="21"/>
    </location>
</feature>
<dbReference type="VEuPathDB" id="FungiDB:yc1106_08845"/>
<sequence>MKFTTSTILALNIAALSNALAISPRQNNLQTFTGNLGVAATPVLNSGDAKRPFSVKGDTFVNLAAALQRSCDQQFNGCATKANSGDKTLSVSACQDQKTQCSAASQGAAAGGQQAAGAQQAGQGQQAAKGQKAGQGQAAQNQAAQGQSCQGQKA</sequence>
<dbReference type="EMBL" id="CP089280">
    <property type="protein sequence ID" value="USP81571.1"/>
    <property type="molecule type" value="Genomic_DNA"/>
</dbReference>
<proteinExistence type="predicted"/>
<evidence type="ECO:0000256" key="2">
    <source>
        <dbReference type="SAM" id="SignalP"/>
    </source>
</evidence>
<evidence type="ECO:0000256" key="1">
    <source>
        <dbReference type="SAM" id="MobiDB-lite"/>
    </source>
</evidence>
<keyword evidence="2" id="KW-0732">Signal</keyword>
<protein>
    <submittedName>
        <fullName evidence="3">Uncharacterized protein</fullName>
    </submittedName>
</protein>
<reference evidence="3" key="1">
    <citation type="submission" date="2021-12" db="EMBL/GenBank/DDBJ databases">
        <title>Curvularia clavata genome.</title>
        <authorList>
            <person name="Cao Y."/>
        </authorList>
    </citation>
    <scope>NUCLEOTIDE SEQUENCE</scope>
    <source>
        <strain evidence="3">Yc1106</strain>
    </source>
</reference>
<gene>
    <name evidence="3" type="ORF">yc1106_08845</name>
</gene>